<dbReference type="Pfam" id="PF13855">
    <property type="entry name" value="LRR_8"/>
    <property type="match status" value="1"/>
</dbReference>
<keyword evidence="6" id="KW-1185">Reference proteome</keyword>
<evidence type="ECO:0000256" key="1">
    <source>
        <dbReference type="ARBA" id="ARBA00004430"/>
    </source>
</evidence>
<dbReference type="Proteomes" id="UP001244341">
    <property type="component" value="Chromosome 1b"/>
</dbReference>
<accession>A0ABY8TLY8</accession>
<comment type="subcellular location">
    <subcellularLocation>
        <location evidence="1">Cytoplasm</location>
        <location evidence="1">Cytoskeleton</location>
        <location evidence="1">Cilium axoneme</location>
    </subcellularLocation>
</comment>
<dbReference type="PANTHER" id="PTHR48010:SF58">
    <property type="entry name" value="RECEPTOR PROTEIN KINASE-LIKE PROTEIN ZAR1"/>
    <property type="match status" value="1"/>
</dbReference>
<evidence type="ECO:0000256" key="3">
    <source>
        <dbReference type="SAM" id="MobiDB-lite"/>
    </source>
</evidence>
<organism evidence="5 6">
    <name type="scientific">Tetradesmus obliquus</name>
    <name type="common">Green alga</name>
    <name type="synonym">Acutodesmus obliquus</name>
    <dbReference type="NCBI Taxonomy" id="3088"/>
    <lineage>
        <taxon>Eukaryota</taxon>
        <taxon>Viridiplantae</taxon>
        <taxon>Chlorophyta</taxon>
        <taxon>core chlorophytes</taxon>
        <taxon>Chlorophyceae</taxon>
        <taxon>CS clade</taxon>
        <taxon>Sphaeropleales</taxon>
        <taxon>Scenedesmaceae</taxon>
        <taxon>Tetradesmus</taxon>
    </lineage>
</organism>
<reference evidence="5 6" key="1">
    <citation type="submission" date="2023-05" db="EMBL/GenBank/DDBJ databases">
        <title>A 100% complete, gapless, phased diploid assembly of the Scenedesmus obliquus UTEX 3031 genome.</title>
        <authorList>
            <person name="Biondi T.C."/>
            <person name="Hanschen E.R."/>
            <person name="Kwon T."/>
            <person name="Eng W."/>
            <person name="Kruse C.P.S."/>
            <person name="Koehler S.I."/>
            <person name="Kunde Y."/>
            <person name="Gleasner C.D."/>
            <person name="You Mak K.T."/>
            <person name="Polle J."/>
            <person name="Hovde B.T."/>
            <person name="Starkenburg S.R."/>
        </authorList>
    </citation>
    <scope>NUCLEOTIDE SEQUENCE [LARGE SCALE GENOMIC DNA]</scope>
    <source>
        <strain evidence="5 6">DOE0152z</strain>
    </source>
</reference>
<dbReference type="EMBL" id="CP126208">
    <property type="protein sequence ID" value="WIA09437.1"/>
    <property type="molecule type" value="Genomic_DNA"/>
</dbReference>
<dbReference type="InterPro" id="IPR001611">
    <property type="entry name" value="Leu-rich_rpt"/>
</dbReference>
<evidence type="ECO:0000256" key="2">
    <source>
        <dbReference type="ARBA" id="ARBA00022614"/>
    </source>
</evidence>
<gene>
    <name evidence="5" type="ORF">OEZ85_008842</name>
</gene>
<dbReference type="InterPro" id="IPR050994">
    <property type="entry name" value="At_inactive_RLKs"/>
</dbReference>
<dbReference type="PANTHER" id="PTHR48010">
    <property type="entry name" value="OS05G0588300 PROTEIN"/>
    <property type="match status" value="1"/>
</dbReference>
<sequence length="313" mass="33135">MPSRAASRVLLERDRGQEYGALVGSARRLAAESTQTGSTYERKGAEEAALLTLSRELAEADAAKLRWQPGTDHCKWPGVYCTDDNYVYLVDLSSQGIAGTLSDAVDLSALQELQSIWLQGNQLAGTLPASWFTLPSLRELLLYDNAIQGSLPAEALAATTGLRRLNLNGNRLSGSLPNAVSALSSLEALHLASNSFEGTVPAAFADLSKLKTLALYNNPKLSGCIPAALQSKQRPVRLAADTSHPAAAAAAAAADPALANTQDPGSKHGKVDPNLTVLEDDAPGKAQVYMEFEGHPSYVAASGSRARRKRVLM</sequence>
<evidence type="ECO:0000313" key="6">
    <source>
        <dbReference type="Proteomes" id="UP001244341"/>
    </source>
</evidence>
<evidence type="ECO:0000313" key="5">
    <source>
        <dbReference type="EMBL" id="WIA09437.1"/>
    </source>
</evidence>
<proteinExistence type="predicted"/>
<feature type="region of interest" description="Disordered" evidence="3">
    <location>
        <begin position="251"/>
        <end position="276"/>
    </location>
</feature>
<feature type="domain" description="Leucine-rich repeat-containing N-terminal plant-type" evidence="4">
    <location>
        <begin position="46"/>
        <end position="82"/>
    </location>
</feature>
<dbReference type="SUPFAM" id="SSF52058">
    <property type="entry name" value="L domain-like"/>
    <property type="match status" value="1"/>
</dbReference>
<dbReference type="InterPro" id="IPR013210">
    <property type="entry name" value="LRR_N_plant-typ"/>
</dbReference>
<protein>
    <recommendedName>
        <fullName evidence="4">Leucine-rich repeat-containing N-terminal plant-type domain-containing protein</fullName>
    </recommendedName>
</protein>
<name>A0ABY8TLY8_TETOB</name>
<evidence type="ECO:0000259" key="4">
    <source>
        <dbReference type="Pfam" id="PF08263"/>
    </source>
</evidence>
<dbReference type="Gene3D" id="3.80.10.10">
    <property type="entry name" value="Ribonuclease Inhibitor"/>
    <property type="match status" value="2"/>
</dbReference>
<keyword evidence="2" id="KW-0433">Leucine-rich repeat</keyword>
<dbReference type="InterPro" id="IPR032675">
    <property type="entry name" value="LRR_dom_sf"/>
</dbReference>
<dbReference type="Pfam" id="PF08263">
    <property type="entry name" value="LRRNT_2"/>
    <property type="match status" value="1"/>
</dbReference>